<keyword evidence="2" id="KW-1185">Reference proteome</keyword>
<gene>
    <name evidence="1" type="ORF">LARSCL_LOCUS8487</name>
</gene>
<dbReference type="AlphaFoldDB" id="A0AAV2A011"/>
<evidence type="ECO:0000313" key="1">
    <source>
        <dbReference type="EMBL" id="CAL1276181.1"/>
    </source>
</evidence>
<sequence>MRETFANNLLSPSYFTTVLNRRIFGHRRIQRSQGPYSTLIFRSCVVSTHLFDLCYEGII</sequence>
<accession>A0AAV2A011</accession>
<protein>
    <submittedName>
        <fullName evidence="1">Uncharacterized protein</fullName>
    </submittedName>
</protein>
<proteinExistence type="predicted"/>
<comment type="caution">
    <text evidence="1">The sequence shown here is derived from an EMBL/GenBank/DDBJ whole genome shotgun (WGS) entry which is preliminary data.</text>
</comment>
<name>A0AAV2A011_9ARAC</name>
<dbReference type="EMBL" id="CAXIEN010000091">
    <property type="protein sequence ID" value="CAL1276181.1"/>
    <property type="molecule type" value="Genomic_DNA"/>
</dbReference>
<organism evidence="1 2">
    <name type="scientific">Larinioides sclopetarius</name>
    <dbReference type="NCBI Taxonomy" id="280406"/>
    <lineage>
        <taxon>Eukaryota</taxon>
        <taxon>Metazoa</taxon>
        <taxon>Ecdysozoa</taxon>
        <taxon>Arthropoda</taxon>
        <taxon>Chelicerata</taxon>
        <taxon>Arachnida</taxon>
        <taxon>Araneae</taxon>
        <taxon>Araneomorphae</taxon>
        <taxon>Entelegynae</taxon>
        <taxon>Araneoidea</taxon>
        <taxon>Araneidae</taxon>
        <taxon>Larinioides</taxon>
    </lineage>
</organism>
<dbReference type="Proteomes" id="UP001497382">
    <property type="component" value="Unassembled WGS sequence"/>
</dbReference>
<reference evidence="1 2" key="1">
    <citation type="submission" date="2024-04" db="EMBL/GenBank/DDBJ databases">
        <authorList>
            <person name="Rising A."/>
            <person name="Reimegard J."/>
            <person name="Sonavane S."/>
            <person name="Akerstrom W."/>
            <person name="Nylinder S."/>
            <person name="Hedman E."/>
            <person name="Kallberg Y."/>
        </authorList>
    </citation>
    <scope>NUCLEOTIDE SEQUENCE [LARGE SCALE GENOMIC DNA]</scope>
</reference>
<evidence type="ECO:0000313" key="2">
    <source>
        <dbReference type="Proteomes" id="UP001497382"/>
    </source>
</evidence>